<dbReference type="InterPro" id="IPR036709">
    <property type="entry name" value="Autotransporte_beta_dom_sf"/>
</dbReference>
<gene>
    <name evidence="2" type="ORF">AYJ54_17490</name>
</gene>
<evidence type="ECO:0000313" key="2">
    <source>
        <dbReference type="EMBL" id="OAF07650.1"/>
    </source>
</evidence>
<keyword evidence="3" id="KW-1185">Reference proteome</keyword>
<dbReference type="SUPFAM" id="SSF103515">
    <property type="entry name" value="Autotransporter"/>
    <property type="match status" value="1"/>
</dbReference>
<feature type="domain" description="Autotransporter" evidence="1">
    <location>
        <begin position="1"/>
        <end position="84"/>
    </location>
</feature>
<protein>
    <recommendedName>
        <fullName evidence="1">Autotransporter domain-containing protein</fullName>
    </recommendedName>
</protein>
<sequence>MVLRARAAWAHDWVSNPSLEAMFETLPGASFTVQGAAAPRDSALASVSAELHVTANWSLAAKFDGEFAAGAQTYAGTGVLRYNW</sequence>
<dbReference type="InterPro" id="IPR005546">
    <property type="entry name" value="Autotransporte_beta"/>
</dbReference>
<dbReference type="Gene3D" id="2.40.128.130">
    <property type="entry name" value="Autotransporter beta-domain"/>
    <property type="match status" value="1"/>
</dbReference>
<proteinExistence type="predicted"/>
<organism evidence="2 3">
    <name type="scientific">Bradyrhizobium centrolobii</name>
    <dbReference type="NCBI Taxonomy" id="1505087"/>
    <lineage>
        <taxon>Bacteria</taxon>
        <taxon>Pseudomonadati</taxon>
        <taxon>Pseudomonadota</taxon>
        <taxon>Alphaproteobacteria</taxon>
        <taxon>Hyphomicrobiales</taxon>
        <taxon>Nitrobacteraceae</taxon>
        <taxon>Bradyrhizobium</taxon>
    </lineage>
</organism>
<evidence type="ECO:0000259" key="1">
    <source>
        <dbReference type="PROSITE" id="PS51208"/>
    </source>
</evidence>
<dbReference type="Proteomes" id="UP000076959">
    <property type="component" value="Unassembled WGS sequence"/>
</dbReference>
<dbReference type="STRING" id="1505087.AYJ54_17490"/>
<dbReference type="PROSITE" id="PS51208">
    <property type="entry name" value="AUTOTRANSPORTER"/>
    <property type="match status" value="1"/>
</dbReference>
<accession>A0A176YMY4</accession>
<dbReference type="Pfam" id="PF03797">
    <property type="entry name" value="Autotransporter"/>
    <property type="match status" value="1"/>
</dbReference>
<reference evidence="2 3" key="1">
    <citation type="submission" date="2016-03" db="EMBL/GenBank/DDBJ databases">
        <title>Draft Genome Sequence of the Strain BR 10245 (Bradyrhizobium sp.) isolated from nodules of Centrolobium paraense.</title>
        <authorList>
            <person name="Simoes-Araujo J.L.Sr."/>
            <person name="Barauna A.C."/>
            <person name="Silva K."/>
            <person name="Zilli J.E."/>
        </authorList>
    </citation>
    <scope>NUCLEOTIDE SEQUENCE [LARGE SCALE GENOMIC DNA]</scope>
    <source>
        <strain evidence="2 3">BR 10245</strain>
    </source>
</reference>
<comment type="caution">
    <text evidence="2">The sequence shown here is derived from an EMBL/GenBank/DDBJ whole genome shotgun (WGS) entry which is preliminary data.</text>
</comment>
<name>A0A176YMY4_9BRAD</name>
<dbReference type="AlphaFoldDB" id="A0A176YMY4"/>
<dbReference type="EMBL" id="LUUB01000066">
    <property type="protein sequence ID" value="OAF07650.1"/>
    <property type="molecule type" value="Genomic_DNA"/>
</dbReference>
<evidence type="ECO:0000313" key="3">
    <source>
        <dbReference type="Proteomes" id="UP000076959"/>
    </source>
</evidence>